<dbReference type="AlphaFoldDB" id="A0A4Y2DNC2"/>
<protein>
    <submittedName>
        <fullName evidence="2">Uncharacterized protein</fullName>
    </submittedName>
</protein>
<dbReference type="Proteomes" id="UP000499080">
    <property type="component" value="Unassembled WGS sequence"/>
</dbReference>
<gene>
    <name evidence="2" type="ORF">AVEN_127783_1</name>
</gene>
<dbReference type="EMBL" id="BGPR01000402">
    <property type="protein sequence ID" value="GBM18323.1"/>
    <property type="molecule type" value="Genomic_DNA"/>
</dbReference>
<comment type="caution">
    <text evidence="2">The sequence shown here is derived from an EMBL/GenBank/DDBJ whole genome shotgun (WGS) entry which is preliminary data.</text>
</comment>
<reference evidence="2 3" key="1">
    <citation type="journal article" date="2019" name="Sci. Rep.">
        <title>Orb-weaving spider Araneus ventricosus genome elucidates the spidroin gene catalogue.</title>
        <authorList>
            <person name="Kono N."/>
            <person name="Nakamura H."/>
            <person name="Ohtoshi R."/>
            <person name="Moran D.A.P."/>
            <person name="Shinohara A."/>
            <person name="Yoshida Y."/>
            <person name="Fujiwara M."/>
            <person name="Mori M."/>
            <person name="Tomita M."/>
            <person name="Arakawa K."/>
        </authorList>
    </citation>
    <scope>NUCLEOTIDE SEQUENCE [LARGE SCALE GENOMIC DNA]</scope>
</reference>
<name>A0A4Y2DNC2_ARAVE</name>
<evidence type="ECO:0000313" key="3">
    <source>
        <dbReference type="Proteomes" id="UP000499080"/>
    </source>
</evidence>
<sequence>MTGPRLSGTRPPAIIAPPLRTDRRRTPFYRSYDRHRRGPKSNPITSNKGKREPAYLLGGFSSVTRVLSMGLSGMYEAERDSRYFHNAVSIMFYF</sequence>
<feature type="region of interest" description="Disordered" evidence="1">
    <location>
        <begin position="25"/>
        <end position="51"/>
    </location>
</feature>
<organism evidence="2 3">
    <name type="scientific">Araneus ventricosus</name>
    <name type="common">Orbweaver spider</name>
    <name type="synonym">Epeira ventricosa</name>
    <dbReference type="NCBI Taxonomy" id="182803"/>
    <lineage>
        <taxon>Eukaryota</taxon>
        <taxon>Metazoa</taxon>
        <taxon>Ecdysozoa</taxon>
        <taxon>Arthropoda</taxon>
        <taxon>Chelicerata</taxon>
        <taxon>Arachnida</taxon>
        <taxon>Araneae</taxon>
        <taxon>Araneomorphae</taxon>
        <taxon>Entelegynae</taxon>
        <taxon>Araneoidea</taxon>
        <taxon>Araneidae</taxon>
        <taxon>Araneus</taxon>
    </lineage>
</organism>
<proteinExistence type="predicted"/>
<feature type="region of interest" description="Disordered" evidence="1">
    <location>
        <begin position="1"/>
        <end position="20"/>
    </location>
</feature>
<keyword evidence="3" id="KW-1185">Reference proteome</keyword>
<evidence type="ECO:0000313" key="2">
    <source>
        <dbReference type="EMBL" id="GBM18323.1"/>
    </source>
</evidence>
<accession>A0A4Y2DNC2</accession>
<evidence type="ECO:0000256" key="1">
    <source>
        <dbReference type="SAM" id="MobiDB-lite"/>
    </source>
</evidence>
<feature type="compositionally biased region" description="Basic residues" evidence="1">
    <location>
        <begin position="26"/>
        <end position="39"/>
    </location>
</feature>